<dbReference type="Gene3D" id="3.40.50.300">
    <property type="entry name" value="P-loop containing nucleotide triphosphate hydrolases"/>
    <property type="match status" value="1"/>
</dbReference>
<sequence length="143" mass="14924">MTPSAKIIHATTVSVAKKGVLIIGPSGSGKSSLALQLLALGARLVADDRTSVSLEGGRVIADVPENIAGLIEARGVGLINVPPAGPTDIRLVIDMGQIESDRLPATKHHDVLGIELPCLHKVDTPHFAHAILLYMYGNSSKVP</sequence>
<dbReference type="Pfam" id="PF07475">
    <property type="entry name" value="Hpr_kinase_C"/>
    <property type="match status" value="1"/>
</dbReference>
<gene>
    <name evidence="2" type="ORF">H9Q16_18545</name>
</gene>
<organism evidence="2 3">
    <name type="scientific">Sulfitobacter aestuariivivens</name>
    <dbReference type="NCBI Taxonomy" id="2766981"/>
    <lineage>
        <taxon>Bacteria</taxon>
        <taxon>Pseudomonadati</taxon>
        <taxon>Pseudomonadota</taxon>
        <taxon>Alphaproteobacteria</taxon>
        <taxon>Rhodobacterales</taxon>
        <taxon>Roseobacteraceae</taxon>
        <taxon>Sulfitobacter</taxon>
    </lineage>
</organism>
<evidence type="ECO:0000259" key="1">
    <source>
        <dbReference type="Pfam" id="PF07475"/>
    </source>
</evidence>
<accession>A0A927DAZ6</accession>
<protein>
    <submittedName>
        <fullName evidence="2">Serine kinase</fullName>
    </submittedName>
</protein>
<evidence type="ECO:0000313" key="2">
    <source>
        <dbReference type="EMBL" id="MBD3665941.1"/>
    </source>
</evidence>
<dbReference type="GO" id="GO:0006109">
    <property type="term" value="P:regulation of carbohydrate metabolic process"/>
    <property type="evidence" value="ECO:0007669"/>
    <property type="project" value="InterPro"/>
</dbReference>
<reference evidence="2" key="1">
    <citation type="submission" date="2020-08" db="EMBL/GenBank/DDBJ databases">
        <title>Sulfitobacter aestuariivivens sp. nov., isolated from a tidal flat.</title>
        <authorList>
            <person name="Park S."/>
            <person name="Yoon J.-H."/>
        </authorList>
    </citation>
    <scope>NUCLEOTIDE SEQUENCE</scope>
    <source>
        <strain evidence="2">TSTF-M16</strain>
    </source>
</reference>
<feature type="domain" description="HPr kinase/phosphorylase C-terminal" evidence="1">
    <location>
        <begin position="6"/>
        <end position="83"/>
    </location>
</feature>
<dbReference type="AlphaFoldDB" id="A0A927DAZ6"/>
<name>A0A927DAZ6_9RHOB</name>
<keyword evidence="2" id="KW-0808">Transferase</keyword>
<dbReference type="GO" id="GO:0000155">
    <property type="term" value="F:phosphorelay sensor kinase activity"/>
    <property type="evidence" value="ECO:0007669"/>
    <property type="project" value="InterPro"/>
</dbReference>
<dbReference type="EMBL" id="JACTAG010000003">
    <property type="protein sequence ID" value="MBD3665941.1"/>
    <property type="molecule type" value="Genomic_DNA"/>
</dbReference>
<dbReference type="InterPro" id="IPR011104">
    <property type="entry name" value="Hpr_kin/Pase_C"/>
</dbReference>
<proteinExistence type="predicted"/>
<keyword evidence="2" id="KW-0418">Kinase</keyword>
<dbReference type="RefSeq" id="WP_191076971.1">
    <property type="nucleotide sequence ID" value="NZ_JACTAG010000003.1"/>
</dbReference>
<evidence type="ECO:0000313" key="3">
    <source>
        <dbReference type="Proteomes" id="UP000635142"/>
    </source>
</evidence>
<dbReference type="InterPro" id="IPR027417">
    <property type="entry name" value="P-loop_NTPase"/>
</dbReference>
<dbReference type="GO" id="GO:0005524">
    <property type="term" value="F:ATP binding"/>
    <property type="evidence" value="ECO:0007669"/>
    <property type="project" value="InterPro"/>
</dbReference>
<dbReference type="Proteomes" id="UP000635142">
    <property type="component" value="Unassembled WGS sequence"/>
</dbReference>
<comment type="caution">
    <text evidence="2">The sequence shown here is derived from an EMBL/GenBank/DDBJ whole genome shotgun (WGS) entry which is preliminary data.</text>
</comment>
<dbReference type="SUPFAM" id="SSF53795">
    <property type="entry name" value="PEP carboxykinase-like"/>
    <property type="match status" value="1"/>
</dbReference>
<keyword evidence="3" id="KW-1185">Reference proteome</keyword>